<feature type="region of interest" description="Disordered" evidence="1">
    <location>
        <begin position="1"/>
        <end position="20"/>
    </location>
</feature>
<dbReference type="EMBL" id="KV429086">
    <property type="protein sequence ID" value="KZT66617.1"/>
    <property type="molecule type" value="Genomic_DNA"/>
</dbReference>
<sequence>MEQSERRGLDHSYDEDMSHDEQLSAEFELAHTIENRMLEHEQEREEQRNQILKTYHDVWDEFYEWEPEPCCSVVRSLQCALVESVEGTSVPLHFSDESMDTDEVDGNTFEVFDIEQDRLCRLDPDIVHVPAFTPHPKYEACTPASQNIRNVGYPRWLDFIPYADEGFPAWTLLHGRRYFHWQDVQRDPDACLIELRTIHILESQPFSYNVINAHSVLPRLFDRDGLIGRFSSRDLWHLPHWPELPELPCTPLDEYIMKTQINEYVDKMCPHMGCLYNLCLLHNDIAEPFSGNIAHVRSGIIKQKIQRPCGEMCCTLDRVQDSFLLHDGFISTD</sequence>
<accession>A0A165N7J5</accession>
<proteinExistence type="predicted"/>
<evidence type="ECO:0000313" key="2">
    <source>
        <dbReference type="EMBL" id="KZT66617.1"/>
    </source>
</evidence>
<name>A0A165N7J5_9APHY</name>
<evidence type="ECO:0000256" key="1">
    <source>
        <dbReference type="SAM" id="MobiDB-lite"/>
    </source>
</evidence>
<dbReference type="STRING" id="1314783.A0A165N7J5"/>
<dbReference type="OrthoDB" id="6141102at2759"/>
<dbReference type="AlphaFoldDB" id="A0A165N7J5"/>
<dbReference type="Proteomes" id="UP000076727">
    <property type="component" value="Unassembled WGS sequence"/>
</dbReference>
<organism evidence="2 3">
    <name type="scientific">Daedalea quercina L-15889</name>
    <dbReference type="NCBI Taxonomy" id="1314783"/>
    <lineage>
        <taxon>Eukaryota</taxon>
        <taxon>Fungi</taxon>
        <taxon>Dikarya</taxon>
        <taxon>Basidiomycota</taxon>
        <taxon>Agaricomycotina</taxon>
        <taxon>Agaricomycetes</taxon>
        <taxon>Polyporales</taxon>
        <taxon>Fomitopsis</taxon>
    </lineage>
</organism>
<protein>
    <submittedName>
        <fullName evidence="2">Uncharacterized protein</fullName>
    </submittedName>
</protein>
<evidence type="ECO:0000313" key="3">
    <source>
        <dbReference type="Proteomes" id="UP000076727"/>
    </source>
</evidence>
<keyword evidence="3" id="KW-1185">Reference proteome</keyword>
<gene>
    <name evidence="2" type="ORF">DAEQUDRAFT_445187</name>
</gene>
<reference evidence="2 3" key="1">
    <citation type="journal article" date="2016" name="Mol. Biol. Evol.">
        <title>Comparative Genomics of Early-Diverging Mushroom-Forming Fungi Provides Insights into the Origins of Lignocellulose Decay Capabilities.</title>
        <authorList>
            <person name="Nagy L.G."/>
            <person name="Riley R."/>
            <person name="Tritt A."/>
            <person name="Adam C."/>
            <person name="Daum C."/>
            <person name="Floudas D."/>
            <person name="Sun H."/>
            <person name="Yadav J.S."/>
            <person name="Pangilinan J."/>
            <person name="Larsson K.H."/>
            <person name="Matsuura K."/>
            <person name="Barry K."/>
            <person name="Labutti K."/>
            <person name="Kuo R."/>
            <person name="Ohm R.A."/>
            <person name="Bhattacharya S.S."/>
            <person name="Shirouzu T."/>
            <person name="Yoshinaga Y."/>
            <person name="Martin F.M."/>
            <person name="Grigoriev I.V."/>
            <person name="Hibbett D.S."/>
        </authorList>
    </citation>
    <scope>NUCLEOTIDE SEQUENCE [LARGE SCALE GENOMIC DNA]</scope>
    <source>
        <strain evidence="2 3">L-15889</strain>
    </source>
</reference>